<accession>A0A6M2CJD0</accession>
<organism evidence="1">
    <name type="scientific">Rhipicephalus microplus</name>
    <name type="common">Cattle tick</name>
    <name type="synonym">Boophilus microplus</name>
    <dbReference type="NCBI Taxonomy" id="6941"/>
    <lineage>
        <taxon>Eukaryota</taxon>
        <taxon>Metazoa</taxon>
        <taxon>Ecdysozoa</taxon>
        <taxon>Arthropoda</taxon>
        <taxon>Chelicerata</taxon>
        <taxon>Arachnida</taxon>
        <taxon>Acari</taxon>
        <taxon>Parasitiformes</taxon>
        <taxon>Ixodida</taxon>
        <taxon>Ixodoidea</taxon>
        <taxon>Ixodidae</taxon>
        <taxon>Rhipicephalinae</taxon>
        <taxon>Rhipicephalus</taxon>
        <taxon>Boophilus</taxon>
    </lineage>
</organism>
<name>A0A6M2CJD0_RHIMP</name>
<protein>
    <submittedName>
        <fullName evidence="1">Putative tick transposon</fullName>
    </submittedName>
</protein>
<evidence type="ECO:0000313" key="1">
    <source>
        <dbReference type="EMBL" id="NOV33647.1"/>
    </source>
</evidence>
<dbReference type="VEuPathDB" id="VectorBase:LOC119185061"/>
<sequence>METGRGKKISVIPYMHNISHRLRKIGQQCGVRVVFSAPHKLSYLSRVTCPVKKRKRQCTTKHRKKFLDCSHNVIYRIPLSCGCCYIGQTGRCLNDRLREHKNNVRNAKEGFLAIHCSSCGCTPLFEETTIIGRHQDMRTREIIEAAHIAKEGSLCISMASIGLSAKELSFLEERV</sequence>
<dbReference type="OrthoDB" id="6509835at2759"/>
<dbReference type="AlphaFoldDB" id="A0A6M2CJD0"/>
<proteinExistence type="predicted"/>
<dbReference type="EMBL" id="GHWJ01000910">
    <property type="protein sequence ID" value="NOV33647.1"/>
    <property type="molecule type" value="Transcribed_RNA"/>
</dbReference>
<reference evidence="1" key="1">
    <citation type="submission" date="2019-09" db="EMBL/GenBank/DDBJ databases">
        <title>Organ-specific transcriptomic study of the physiology of the cattle tick, Rhipicephalus microplus.</title>
        <authorList>
            <person name="Tirloni L."/>
            <person name="Braz G."/>
            <person name="Gandara A.C.P."/>
            <person name="Sabadin G.A."/>
            <person name="da Silva R.M."/>
            <person name="Guizzo M.G."/>
            <person name="Machado J.A."/>
            <person name="Costa E.P."/>
            <person name="Gomes H.F."/>
            <person name="Moraes J."/>
            <person name="Mota M.B.S."/>
            <person name="Mesquita R.D."/>
            <person name="Alvarenga P.H."/>
            <person name="Alves F."/>
            <person name="Seixas A."/>
            <person name="da Fonseca R.N."/>
            <person name="Fogaca A."/>
            <person name="Logullo C."/>
            <person name="Tanaka A."/>
            <person name="Daffre S."/>
            <person name="Termignoni C."/>
            <person name="Vaz I.S.Jr."/>
            <person name="Oliveira P.L."/>
            <person name="Ribeiro J.M."/>
        </authorList>
    </citation>
    <scope>NUCLEOTIDE SEQUENCE</scope>
    <source>
        <strain evidence="1">Porto Alegre</strain>
    </source>
</reference>